<comment type="similarity">
    <text evidence="1 4">Belongs to the N(4)/N(6)-methyltransferase family.</text>
</comment>
<dbReference type="InterPro" id="IPR002052">
    <property type="entry name" value="DNA_methylase_N6_adenine_CS"/>
</dbReference>
<evidence type="ECO:0000313" key="6">
    <source>
        <dbReference type="EMBL" id="HEC78699.1"/>
    </source>
</evidence>
<evidence type="ECO:0000256" key="2">
    <source>
        <dbReference type="ARBA" id="ARBA00022603"/>
    </source>
</evidence>
<dbReference type="GO" id="GO:0003677">
    <property type="term" value="F:DNA binding"/>
    <property type="evidence" value="ECO:0007669"/>
    <property type="project" value="InterPro"/>
</dbReference>
<proteinExistence type="inferred from homology"/>
<sequence length="255" mass="29707">MNKIKKIDIDDIKFYKTILGDSRKLIKAIPDSSIDLILTDPPYNLSPYSTGNIKLKWRKDINNDLALWDKVEFNPSEWVDDFKRIIKPHGNIFAFTSYNLIGKWHDAFDSEFDTFQFMVWHKTNPAPKIFKAGFLNSCELIVALWNKKHKWNFISQKEMHNFIETPICMGAERVKNPKHPTQKPVKLLKHIIRISTDENDIVFDPFMGVGSTGVAALEMQRRFIGFEIDKAYYDVARKRLKSTPLNLFTDKAHSI</sequence>
<dbReference type="PROSITE" id="PS00092">
    <property type="entry name" value="N6_MTASE"/>
    <property type="match status" value="1"/>
</dbReference>
<dbReference type="Proteomes" id="UP000885826">
    <property type="component" value="Unassembled WGS sequence"/>
</dbReference>
<dbReference type="Gene3D" id="3.40.50.150">
    <property type="entry name" value="Vaccinia Virus protein VP39"/>
    <property type="match status" value="1"/>
</dbReference>
<reference evidence="6" key="1">
    <citation type="journal article" date="2020" name="mSystems">
        <title>Genome- and Community-Level Interaction Insights into Carbon Utilization and Element Cycling Functions of Hydrothermarchaeota in Hydrothermal Sediment.</title>
        <authorList>
            <person name="Zhou Z."/>
            <person name="Liu Y."/>
            <person name="Xu W."/>
            <person name="Pan J."/>
            <person name="Luo Z.H."/>
            <person name="Li M."/>
        </authorList>
    </citation>
    <scope>NUCLEOTIDE SEQUENCE</scope>
    <source>
        <strain evidence="6">HyVt-388</strain>
    </source>
</reference>
<gene>
    <name evidence="6" type="ORF">ENI34_06105</name>
</gene>
<dbReference type="PANTHER" id="PTHR13370:SF3">
    <property type="entry name" value="TRNA (GUANINE(10)-N2)-METHYLTRANSFERASE HOMOLOG"/>
    <property type="match status" value="1"/>
</dbReference>
<evidence type="ECO:0000259" key="5">
    <source>
        <dbReference type="Pfam" id="PF01555"/>
    </source>
</evidence>
<organism evidence="6 7">
    <name type="scientific">candidate division WOR-3 bacterium</name>
    <dbReference type="NCBI Taxonomy" id="2052148"/>
    <lineage>
        <taxon>Bacteria</taxon>
        <taxon>Bacteria division WOR-3</taxon>
    </lineage>
</organism>
<name>A0A9C9K0J8_UNCW3</name>
<dbReference type="PANTHER" id="PTHR13370">
    <property type="entry name" value="RNA METHYLASE-RELATED"/>
    <property type="match status" value="1"/>
</dbReference>
<dbReference type="InterPro" id="IPR001091">
    <property type="entry name" value="RM_Methyltransferase"/>
</dbReference>
<dbReference type="EMBL" id="DRIG01000064">
    <property type="protein sequence ID" value="HEC78699.1"/>
    <property type="molecule type" value="Genomic_DNA"/>
</dbReference>
<evidence type="ECO:0000313" key="7">
    <source>
        <dbReference type="Proteomes" id="UP000885826"/>
    </source>
</evidence>
<evidence type="ECO:0000256" key="3">
    <source>
        <dbReference type="ARBA" id="ARBA00022679"/>
    </source>
</evidence>
<protein>
    <recommendedName>
        <fullName evidence="4">Methyltransferase</fullName>
        <ecNumber evidence="4">2.1.1.-</ecNumber>
    </recommendedName>
</protein>
<dbReference type="Pfam" id="PF01555">
    <property type="entry name" value="N6_N4_Mtase"/>
    <property type="match status" value="1"/>
</dbReference>
<dbReference type="AlphaFoldDB" id="A0A9C9K0J8"/>
<dbReference type="SUPFAM" id="SSF53335">
    <property type="entry name" value="S-adenosyl-L-methionine-dependent methyltransferases"/>
    <property type="match status" value="1"/>
</dbReference>
<dbReference type="InterPro" id="IPR029063">
    <property type="entry name" value="SAM-dependent_MTases_sf"/>
</dbReference>
<evidence type="ECO:0000256" key="4">
    <source>
        <dbReference type="RuleBase" id="RU362026"/>
    </source>
</evidence>
<comment type="caution">
    <text evidence="6">The sequence shown here is derived from an EMBL/GenBank/DDBJ whole genome shotgun (WGS) entry which is preliminary data.</text>
</comment>
<accession>A0A9C9K0J8</accession>
<dbReference type="InterPro" id="IPR002941">
    <property type="entry name" value="DNA_methylase_N4/N6"/>
</dbReference>
<keyword evidence="3" id="KW-0808">Transferase</keyword>
<feature type="domain" description="DNA methylase N-4/N-6" evidence="5">
    <location>
        <begin position="34"/>
        <end position="237"/>
    </location>
</feature>
<dbReference type="PRINTS" id="PR00508">
    <property type="entry name" value="S21N4MTFRASE"/>
</dbReference>
<dbReference type="GO" id="GO:0032259">
    <property type="term" value="P:methylation"/>
    <property type="evidence" value="ECO:0007669"/>
    <property type="project" value="UniProtKB-KW"/>
</dbReference>
<keyword evidence="2" id="KW-0489">Methyltransferase</keyword>
<dbReference type="EC" id="2.1.1.-" evidence="4"/>
<dbReference type="GO" id="GO:0005737">
    <property type="term" value="C:cytoplasm"/>
    <property type="evidence" value="ECO:0007669"/>
    <property type="project" value="TreeGrafter"/>
</dbReference>
<dbReference type="GO" id="GO:0008170">
    <property type="term" value="F:N-methyltransferase activity"/>
    <property type="evidence" value="ECO:0007669"/>
    <property type="project" value="InterPro"/>
</dbReference>
<evidence type="ECO:0000256" key="1">
    <source>
        <dbReference type="ARBA" id="ARBA00006594"/>
    </source>
</evidence>